<proteinExistence type="predicted"/>
<organism evidence="2">
    <name type="scientific">Streptomyces avermitilis (strain ATCC 31267 / DSM 46492 / JCM 5070 / NBRC 14893 / NCIMB 12804 / NRRL 8165 / MA-4680)</name>
    <dbReference type="NCBI Taxonomy" id="227882"/>
    <lineage>
        <taxon>Bacteria</taxon>
        <taxon>Bacillati</taxon>
        <taxon>Actinomycetota</taxon>
        <taxon>Actinomycetes</taxon>
        <taxon>Kitasatosporales</taxon>
        <taxon>Streptomycetaceae</taxon>
        <taxon>Streptomyces</taxon>
    </lineage>
</organism>
<protein>
    <recommendedName>
        <fullName evidence="3">DNA-binding protein</fullName>
    </recommendedName>
</protein>
<dbReference type="RefSeq" id="WP_137951586.1">
    <property type="nucleotide sequence ID" value="NZ_BAVY01000051.1"/>
</dbReference>
<accession>A0A143SZD0</accession>
<gene>
    <name evidence="2" type="ORF">SAVERM_2p073</name>
</gene>
<dbReference type="InterPro" id="IPR010982">
    <property type="entry name" value="Lambda_DNA-bd_dom_sf"/>
</dbReference>
<evidence type="ECO:0000256" key="1">
    <source>
        <dbReference type="SAM" id="MobiDB-lite"/>
    </source>
</evidence>
<name>A0A143SZD0_STRAW</name>
<dbReference type="Gene3D" id="1.10.260.40">
    <property type="entry name" value="lambda repressor-like DNA-binding domains"/>
    <property type="match status" value="1"/>
</dbReference>
<evidence type="ECO:0008006" key="3">
    <source>
        <dbReference type="Google" id="ProtNLM"/>
    </source>
</evidence>
<feature type="region of interest" description="Disordered" evidence="1">
    <location>
        <begin position="104"/>
        <end position="126"/>
    </location>
</feature>
<evidence type="ECO:0000313" key="2">
    <source>
        <dbReference type="EMBL" id="BAU77517.1"/>
    </source>
</evidence>
<geneLocation type="plasmid" evidence="2">
    <name>SAP2</name>
</geneLocation>
<dbReference type="EMBL" id="AP017380">
    <property type="protein sequence ID" value="BAU77517.1"/>
    <property type="molecule type" value="Genomic_DNA"/>
</dbReference>
<keyword evidence="2" id="KW-0614">Plasmid</keyword>
<dbReference type="AlphaFoldDB" id="A0A143SZD0"/>
<sequence length="216" mass="23463">MREVKEPRRALAETVGHIDLLLEGRTRGDVLDVHQLAIDSGEPEDVIAALLQGQTPPAEDIADRIIRRIELLRQTRRRPDGSRHSYEEIAASFGASRAALAKLANSRKNPKHTPAAPEGVQRPARASGPLASTQAGIEKFFFGQPNGWLSAEPESALNAALQPVLDDLRTTAGAVSHSGRRAVTLRSAAGLPDDKWELLEGVINTLVQQARQQQNE</sequence>
<dbReference type="OrthoDB" id="4154553at2"/>
<dbReference type="GO" id="GO:0003677">
    <property type="term" value="F:DNA binding"/>
    <property type="evidence" value="ECO:0007669"/>
    <property type="project" value="InterPro"/>
</dbReference>
<reference evidence="2" key="1">
    <citation type="submission" date="2016-03" db="EMBL/GenBank/DDBJ databases">
        <title>Complete sequence of the second linear plasmid SAP2 of Streptomyces avermitilis.</title>
        <authorList>
            <person name="Ikeda H."/>
        </authorList>
    </citation>
    <scope>NUCLEOTIDE SEQUENCE</scope>
    <source>
        <strain evidence="2">MA-4680</strain>
        <plasmid evidence="2">SAP2</plasmid>
    </source>
</reference>